<gene>
    <name evidence="9" type="ORF">BL253_25285</name>
</gene>
<keyword evidence="4" id="KW-0378">Hydrolase</keyword>
<dbReference type="SUPFAM" id="SSF55811">
    <property type="entry name" value="Nudix"/>
    <property type="match status" value="1"/>
</dbReference>
<evidence type="ECO:0000259" key="8">
    <source>
        <dbReference type="PROSITE" id="PS51462"/>
    </source>
</evidence>
<feature type="domain" description="Nudix hydrolase" evidence="8">
    <location>
        <begin position="42"/>
        <end position="183"/>
    </location>
</feature>
<protein>
    <submittedName>
        <fullName evidence="9">Coenzyme A pyrophosphatase</fullName>
    </submittedName>
</protein>
<evidence type="ECO:0000313" key="9">
    <source>
        <dbReference type="EMBL" id="ONH26245.1"/>
    </source>
</evidence>
<organism evidence="9 10">
    <name type="scientific">Pseudofrankia asymbiotica</name>
    <dbReference type="NCBI Taxonomy" id="1834516"/>
    <lineage>
        <taxon>Bacteria</taxon>
        <taxon>Bacillati</taxon>
        <taxon>Actinomycetota</taxon>
        <taxon>Actinomycetes</taxon>
        <taxon>Frankiales</taxon>
        <taxon>Frankiaceae</taxon>
        <taxon>Pseudofrankia</taxon>
    </lineage>
</organism>
<sequence>MTDPDGLPRDGGPPSWLTALAAAVTRDGLPVREEGWPPPPPDARPAAVLILFGQGEHGPDVLLLERSADLRKHAGQPAFPGGGADPTDGSAIHTALREAREEVGLDPAGVEILGAAPQLYLPHSNYLVTPVLAWWRVPCPVYPVDPGETSAVARVPVADLVDPAKRVRLRHPRTGQPSPAFRVAGMTTVWGFTAGILDALLRLGGLERPWSEGPPVEDPDVNASIARAAIELAQAGGVDAAGEIDPDDLTPDSAEPDGLAAAQPRRPGHDVPGDDVPGDRDHTAGTGTGAGPTKGSAA</sequence>
<dbReference type="InterPro" id="IPR000086">
    <property type="entry name" value="NUDIX_hydrolase_dom"/>
</dbReference>
<evidence type="ECO:0000256" key="7">
    <source>
        <dbReference type="SAM" id="MobiDB-lite"/>
    </source>
</evidence>
<accession>A0A1V2I5A6</accession>
<dbReference type="PANTHER" id="PTHR12992:SF11">
    <property type="entry name" value="MITOCHONDRIAL COENZYME A DIPHOSPHATASE NUDT8"/>
    <property type="match status" value="1"/>
</dbReference>
<keyword evidence="6" id="KW-0464">Manganese</keyword>
<dbReference type="AlphaFoldDB" id="A0A1V2I5A6"/>
<dbReference type="GO" id="GO:0046872">
    <property type="term" value="F:metal ion binding"/>
    <property type="evidence" value="ECO:0007669"/>
    <property type="project" value="UniProtKB-KW"/>
</dbReference>
<evidence type="ECO:0000256" key="5">
    <source>
        <dbReference type="ARBA" id="ARBA00022842"/>
    </source>
</evidence>
<dbReference type="OrthoDB" id="9802805at2"/>
<dbReference type="RefSeq" id="WP_076819847.1">
    <property type="nucleotide sequence ID" value="NZ_MOMC01000052.1"/>
</dbReference>
<dbReference type="GO" id="GO:0010945">
    <property type="term" value="F:coenzyme A diphosphatase activity"/>
    <property type="evidence" value="ECO:0007669"/>
    <property type="project" value="InterPro"/>
</dbReference>
<dbReference type="InterPro" id="IPR045121">
    <property type="entry name" value="CoAse"/>
</dbReference>
<comment type="cofactor">
    <cofactor evidence="1">
        <name>Mn(2+)</name>
        <dbReference type="ChEBI" id="CHEBI:29035"/>
    </cofactor>
</comment>
<proteinExistence type="predicted"/>
<evidence type="ECO:0000256" key="3">
    <source>
        <dbReference type="ARBA" id="ARBA00022723"/>
    </source>
</evidence>
<feature type="compositionally biased region" description="Basic and acidic residues" evidence="7">
    <location>
        <begin position="267"/>
        <end position="283"/>
    </location>
</feature>
<name>A0A1V2I5A6_9ACTN</name>
<dbReference type="CDD" id="cd03426">
    <property type="entry name" value="NUDIX_CoAse_Nudt7"/>
    <property type="match status" value="1"/>
</dbReference>
<feature type="region of interest" description="Disordered" evidence="7">
    <location>
        <begin position="240"/>
        <end position="298"/>
    </location>
</feature>
<dbReference type="Pfam" id="PF00293">
    <property type="entry name" value="NUDIX"/>
    <property type="match status" value="1"/>
</dbReference>
<dbReference type="EMBL" id="MOMC01000052">
    <property type="protein sequence ID" value="ONH26245.1"/>
    <property type="molecule type" value="Genomic_DNA"/>
</dbReference>
<dbReference type="InterPro" id="IPR015797">
    <property type="entry name" value="NUDIX_hydrolase-like_dom_sf"/>
</dbReference>
<dbReference type="Gene3D" id="3.90.79.10">
    <property type="entry name" value="Nucleoside Triphosphate Pyrophosphohydrolase"/>
    <property type="match status" value="1"/>
</dbReference>
<evidence type="ECO:0000256" key="4">
    <source>
        <dbReference type="ARBA" id="ARBA00022801"/>
    </source>
</evidence>
<dbReference type="PROSITE" id="PS51462">
    <property type="entry name" value="NUDIX"/>
    <property type="match status" value="1"/>
</dbReference>
<dbReference type="Proteomes" id="UP000188929">
    <property type="component" value="Unassembled WGS sequence"/>
</dbReference>
<dbReference type="STRING" id="1834516.BL253_25285"/>
<reference evidence="10" key="1">
    <citation type="submission" date="2016-10" db="EMBL/GenBank/DDBJ databases">
        <title>Frankia sp. NRRL B-16386 Genome sequencing.</title>
        <authorList>
            <person name="Ghodhbane-Gtari F."/>
            <person name="Swanson E."/>
            <person name="Gueddou A."/>
            <person name="Hezbri K."/>
            <person name="Ktari K."/>
            <person name="Nouioui I."/>
            <person name="Morris K."/>
            <person name="Simpson S."/>
            <person name="Abebe-Akele F."/>
            <person name="Thomas K."/>
            <person name="Gtari M."/>
            <person name="Tisa L.S."/>
        </authorList>
    </citation>
    <scope>NUCLEOTIDE SEQUENCE [LARGE SCALE GENOMIC DNA]</scope>
    <source>
        <strain evidence="10">NRRL B-16386</strain>
    </source>
</reference>
<dbReference type="PANTHER" id="PTHR12992">
    <property type="entry name" value="NUDIX HYDROLASE"/>
    <property type="match status" value="1"/>
</dbReference>
<comment type="cofactor">
    <cofactor evidence="2">
        <name>Mg(2+)</name>
        <dbReference type="ChEBI" id="CHEBI:18420"/>
    </cofactor>
</comment>
<evidence type="ECO:0000256" key="1">
    <source>
        <dbReference type="ARBA" id="ARBA00001936"/>
    </source>
</evidence>
<keyword evidence="5" id="KW-0460">Magnesium</keyword>
<evidence type="ECO:0000256" key="2">
    <source>
        <dbReference type="ARBA" id="ARBA00001946"/>
    </source>
</evidence>
<keyword evidence="3" id="KW-0479">Metal-binding</keyword>
<evidence type="ECO:0000313" key="10">
    <source>
        <dbReference type="Proteomes" id="UP000188929"/>
    </source>
</evidence>
<evidence type="ECO:0000256" key="6">
    <source>
        <dbReference type="ARBA" id="ARBA00023211"/>
    </source>
</evidence>
<comment type="caution">
    <text evidence="9">The sequence shown here is derived from an EMBL/GenBank/DDBJ whole genome shotgun (WGS) entry which is preliminary data.</text>
</comment>
<keyword evidence="10" id="KW-1185">Reference proteome</keyword>